<dbReference type="InterPro" id="IPR004358">
    <property type="entry name" value="Sig_transdc_His_kin-like_C"/>
</dbReference>
<feature type="domain" description="Response regulatory" evidence="8">
    <location>
        <begin position="526"/>
        <end position="640"/>
    </location>
</feature>
<dbReference type="InterPro" id="IPR036097">
    <property type="entry name" value="HisK_dim/P_sf"/>
</dbReference>
<dbReference type="InterPro" id="IPR035965">
    <property type="entry name" value="PAS-like_dom_sf"/>
</dbReference>
<proteinExistence type="predicted"/>
<dbReference type="PRINTS" id="PR00344">
    <property type="entry name" value="BCTRLSENSOR"/>
</dbReference>
<dbReference type="PANTHER" id="PTHR43047:SF64">
    <property type="entry name" value="HISTIDINE KINASE CONTAINING CHEY-HOMOLOGOUS RECEIVER DOMAIN AND PAS DOMAIN-RELATED"/>
    <property type="match status" value="1"/>
</dbReference>
<dbReference type="SMART" id="SM00388">
    <property type="entry name" value="HisKA"/>
    <property type="match status" value="1"/>
</dbReference>
<dbReference type="InterPro" id="IPR013655">
    <property type="entry name" value="PAS_fold_3"/>
</dbReference>
<dbReference type="EMBL" id="BKAU01000002">
    <property type="protein sequence ID" value="GEP96420.1"/>
    <property type="molecule type" value="Genomic_DNA"/>
</dbReference>
<feature type="domain" description="Histidine kinase" evidence="7">
    <location>
        <begin position="279"/>
        <end position="499"/>
    </location>
</feature>
<dbReference type="SMART" id="SM00387">
    <property type="entry name" value="HATPase_c"/>
    <property type="match status" value="1"/>
</dbReference>
<dbReference type="GO" id="GO:0000155">
    <property type="term" value="F:phosphorelay sensor kinase activity"/>
    <property type="evidence" value="ECO:0007669"/>
    <property type="project" value="InterPro"/>
</dbReference>
<dbReference type="Pfam" id="PF08447">
    <property type="entry name" value="PAS_3"/>
    <property type="match status" value="1"/>
</dbReference>
<protein>
    <recommendedName>
        <fullName evidence="2">histidine kinase</fullName>
        <ecNumber evidence="2">2.7.13.3</ecNumber>
    </recommendedName>
</protein>
<evidence type="ECO:0000313" key="11">
    <source>
        <dbReference type="Proteomes" id="UP000321436"/>
    </source>
</evidence>
<keyword evidence="11" id="KW-1185">Reference proteome</keyword>
<reference evidence="10 11" key="1">
    <citation type="submission" date="2019-07" db="EMBL/GenBank/DDBJ databases">
        <title>Whole genome shotgun sequence of Chitinophaga cymbidii NBRC 109752.</title>
        <authorList>
            <person name="Hosoyama A."/>
            <person name="Uohara A."/>
            <person name="Ohji S."/>
            <person name="Ichikawa N."/>
        </authorList>
    </citation>
    <scope>NUCLEOTIDE SEQUENCE [LARGE SCALE GENOMIC DNA]</scope>
    <source>
        <strain evidence="10 11">NBRC 109752</strain>
    </source>
</reference>
<dbReference type="InterPro" id="IPR001789">
    <property type="entry name" value="Sig_transdc_resp-reg_receiver"/>
</dbReference>
<evidence type="ECO:0000256" key="3">
    <source>
        <dbReference type="ARBA" id="ARBA00022553"/>
    </source>
</evidence>
<sequence length="648" mass="72992">MDDRHMREVLELAPMGAFLSDLEGNCFFVNREWMCMSGLSFDASLGKGWLDVVHVEDREKLAAFMRQHFRHPFDVPDNGFRILHPQRGIRHLTVKVRIPLDANGQPLFVTGYVQDVTEERLNMLGLQELAGNLERLNQLLDISQEISKAGGWELNIATGEVFWTRQTYAIYGLPGNYVPTLDTSLDFFDEQDSALIRSTLAKSMQEKTAFIFEAKTTTPADERKWVRVIGVPFVKDGAVLRVRGAIMDITDRKEDELALIRAKDKAEDAAKSKSEFLSVMSHEMRTPLNGIIGITSLLQRDHTPEQAEYISNLSFSANHLLQLINDILDLHKIESRNMRLENTVTDLRELLEKIFGEFRPLAEAKNIRLNSGIHPGVPAQVLGDPLRLGQILHNLVSNAVKYTEEGAVTVAVHPLSVTPHKATLHFSVKDTGIGIPEELHEIVFESFRQAQQASFRKHPGTGLGLTITKKLIGLHNSRIFINSKANEGAEFYFDLTFDLPVQQSASRGTGWSSAIAGYEKKFAGMKVLFVEDNRVNVIVAKRQLEYFGIIPDCAENAADALELLKRHSYHMALLDLHMPEMDGYALADVVRKEYPDVHIVIFTADIMPEVRPRLAAMDIHDILSKPFMPQEMLHTLLRIAGMKSFHLG</sequence>
<dbReference type="CDD" id="cd00082">
    <property type="entry name" value="HisKA"/>
    <property type="match status" value="1"/>
</dbReference>
<dbReference type="InterPro" id="IPR005467">
    <property type="entry name" value="His_kinase_dom"/>
</dbReference>
<accession>A0A512RL85</accession>
<dbReference type="PROSITE" id="PS50112">
    <property type="entry name" value="PAS"/>
    <property type="match status" value="1"/>
</dbReference>
<dbReference type="PROSITE" id="PS50109">
    <property type="entry name" value="HIS_KIN"/>
    <property type="match status" value="1"/>
</dbReference>
<dbReference type="NCBIfam" id="TIGR00229">
    <property type="entry name" value="sensory_box"/>
    <property type="match status" value="1"/>
</dbReference>
<dbReference type="Gene3D" id="3.30.565.10">
    <property type="entry name" value="Histidine kinase-like ATPase, C-terminal domain"/>
    <property type="match status" value="1"/>
</dbReference>
<dbReference type="RefSeq" id="WP_146862419.1">
    <property type="nucleotide sequence ID" value="NZ_BKAU01000002.1"/>
</dbReference>
<evidence type="ECO:0000256" key="2">
    <source>
        <dbReference type="ARBA" id="ARBA00012438"/>
    </source>
</evidence>
<dbReference type="Pfam" id="PF13426">
    <property type="entry name" value="PAS_9"/>
    <property type="match status" value="1"/>
</dbReference>
<name>A0A512RL85_9BACT</name>
<dbReference type="SUPFAM" id="SSF55785">
    <property type="entry name" value="PYP-like sensor domain (PAS domain)"/>
    <property type="match status" value="2"/>
</dbReference>
<gene>
    <name evidence="10" type="ORF">CCY01nite_26800</name>
</gene>
<evidence type="ECO:0000259" key="8">
    <source>
        <dbReference type="PROSITE" id="PS50110"/>
    </source>
</evidence>
<dbReference type="Pfam" id="PF00512">
    <property type="entry name" value="HisKA"/>
    <property type="match status" value="1"/>
</dbReference>
<dbReference type="Gene3D" id="1.10.287.130">
    <property type="match status" value="1"/>
</dbReference>
<dbReference type="Gene3D" id="3.40.50.2300">
    <property type="match status" value="1"/>
</dbReference>
<evidence type="ECO:0000259" key="7">
    <source>
        <dbReference type="PROSITE" id="PS50109"/>
    </source>
</evidence>
<evidence type="ECO:0000256" key="6">
    <source>
        <dbReference type="PROSITE-ProRule" id="PRU00169"/>
    </source>
</evidence>
<feature type="domain" description="PAS" evidence="9">
    <location>
        <begin position="2"/>
        <end position="72"/>
    </location>
</feature>
<dbReference type="SUPFAM" id="SSF52172">
    <property type="entry name" value="CheY-like"/>
    <property type="match status" value="1"/>
</dbReference>
<evidence type="ECO:0000256" key="4">
    <source>
        <dbReference type="ARBA" id="ARBA00022679"/>
    </source>
</evidence>
<keyword evidence="3 6" id="KW-0597">Phosphoprotein</keyword>
<dbReference type="InterPro" id="IPR003661">
    <property type="entry name" value="HisK_dim/P_dom"/>
</dbReference>
<dbReference type="CDD" id="cd16922">
    <property type="entry name" value="HATPase_EvgS-ArcB-TorS-like"/>
    <property type="match status" value="1"/>
</dbReference>
<organism evidence="10 11">
    <name type="scientific">Chitinophaga cymbidii</name>
    <dbReference type="NCBI Taxonomy" id="1096750"/>
    <lineage>
        <taxon>Bacteria</taxon>
        <taxon>Pseudomonadati</taxon>
        <taxon>Bacteroidota</taxon>
        <taxon>Chitinophagia</taxon>
        <taxon>Chitinophagales</taxon>
        <taxon>Chitinophagaceae</taxon>
        <taxon>Chitinophaga</taxon>
    </lineage>
</organism>
<evidence type="ECO:0000256" key="1">
    <source>
        <dbReference type="ARBA" id="ARBA00000085"/>
    </source>
</evidence>
<dbReference type="InterPro" id="IPR003594">
    <property type="entry name" value="HATPase_dom"/>
</dbReference>
<keyword evidence="5" id="KW-0418">Kinase</keyword>
<dbReference type="CDD" id="cd17546">
    <property type="entry name" value="REC_hyHK_CKI1_RcsC-like"/>
    <property type="match status" value="1"/>
</dbReference>
<dbReference type="PANTHER" id="PTHR43047">
    <property type="entry name" value="TWO-COMPONENT HISTIDINE PROTEIN KINASE"/>
    <property type="match status" value="1"/>
</dbReference>
<dbReference type="EC" id="2.7.13.3" evidence="2"/>
<comment type="catalytic activity">
    <reaction evidence="1">
        <text>ATP + protein L-histidine = ADP + protein N-phospho-L-histidine.</text>
        <dbReference type="EC" id="2.7.13.3"/>
    </reaction>
</comment>
<dbReference type="Proteomes" id="UP000321436">
    <property type="component" value="Unassembled WGS sequence"/>
</dbReference>
<dbReference type="InterPro" id="IPR011006">
    <property type="entry name" value="CheY-like_superfamily"/>
</dbReference>
<dbReference type="OrthoDB" id="9811889at2"/>
<dbReference type="SMART" id="SM00091">
    <property type="entry name" value="PAS"/>
    <property type="match status" value="2"/>
</dbReference>
<dbReference type="CDD" id="cd00130">
    <property type="entry name" value="PAS"/>
    <property type="match status" value="1"/>
</dbReference>
<feature type="modified residue" description="4-aspartylphosphate" evidence="6">
    <location>
        <position position="575"/>
    </location>
</feature>
<evidence type="ECO:0000313" key="10">
    <source>
        <dbReference type="EMBL" id="GEP96420.1"/>
    </source>
</evidence>
<dbReference type="Pfam" id="PF00072">
    <property type="entry name" value="Response_reg"/>
    <property type="match status" value="1"/>
</dbReference>
<dbReference type="InterPro" id="IPR036890">
    <property type="entry name" value="HATPase_C_sf"/>
</dbReference>
<dbReference type="InterPro" id="IPR000014">
    <property type="entry name" value="PAS"/>
</dbReference>
<comment type="caution">
    <text evidence="10">The sequence shown here is derived from an EMBL/GenBank/DDBJ whole genome shotgun (WGS) entry which is preliminary data.</text>
</comment>
<dbReference type="SMART" id="SM00448">
    <property type="entry name" value="REC"/>
    <property type="match status" value="1"/>
</dbReference>
<dbReference type="SUPFAM" id="SSF47384">
    <property type="entry name" value="Homodimeric domain of signal transducing histidine kinase"/>
    <property type="match status" value="1"/>
</dbReference>
<dbReference type="FunFam" id="3.30.565.10:FF:000010">
    <property type="entry name" value="Sensor histidine kinase RcsC"/>
    <property type="match status" value="1"/>
</dbReference>
<dbReference type="SMART" id="SM00086">
    <property type="entry name" value="PAC"/>
    <property type="match status" value="2"/>
</dbReference>
<dbReference type="InterPro" id="IPR001610">
    <property type="entry name" value="PAC"/>
</dbReference>
<dbReference type="AlphaFoldDB" id="A0A512RL85"/>
<dbReference type="SUPFAM" id="SSF55874">
    <property type="entry name" value="ATPase domain of HSP90 chaperone/DNA topoisomerase II/histidine kinase"/>
    <property type="match status" value="1"/>
</dbReference>
<dbReference type="PROSITE" id="PS50110">
    <property type="entry name" value="RESPONSE_REGULATORY"/>
    <property type="match status" value="1"/>
</dbReference>
<dbReference type="Pfam" id="PF02518">
    <property type="entry name" value="HATPase_c"/>
    <property type="match status" value="1"/>
</dbReference>
<dbReference type="Gene3D" id="3.30.450.20">
    <property type="entry name" value="PAS domain"/>
    <property type="match status" value="2"/>
</dbReference>
<evidence type="ECO:0000259" key="9">
    <source>
        <dbReference type="PROSITE" id="PS50112"/>
    </source>
</evidence>
<evidence type="ECO:0000256" key="5">
    <source>
        <dbReference type="ARBA" id="ARBA00022777"/>
    </source>
</evidence>
<keyword evidence="4" id="KW-0808">Transferase</keyword>